<dbReference type="SMART" id="SM00342">
    <property type="entry name" value="HTH_ARAC"/>
    <property type="match status" value="1"/>
</dbReference>
<evidence type="ECO:0000259" key="4">
    <source>
        <dbReference type="PROSITE" id="PS01124"/>
    </source>
</evidence>
<keyword evidence="1" id="KW-0805">Transcription regulation</keyword>
<dbReference type="AlphaFoldDB" id="A0A2W5QJN0"/>
<dbReference type="Pfam" id="PF14525">
    <property type="entry name" value="AraC_binding_2"/>
    <property type="match status" value="1"/>
</dbReference>
<evidence type="ECO:0000256" key="1">
    <source>
        <dbReference type="ARBA" id="ARBA00023015"/>
    </source>
</evidence>
<dbReference type="GO" id="GO:0003700">
    <property type="term" value="F:DNA-binding transcription factor activity"/>
    <property type="evidence" value="ECO:0007669"/>
    <property type="project" value="InterPro"/>
</dbReference>
<comment type="caution">
    <text evidence="5">The sequence shown here is derived from an EMBL/GenBank/DDBJ whole genome shotgun (WGS) entry which is preliminary data.</text>
</comment>
<dbReference type="InterPro" id="IPR018060">
    <property type="entry name" value="HTH_AraC"/>
</dbReference>
<dbReference type="InterPro" id="IPR035418">
    <property type="entry name" value="AraC-bd_2"/>
</dbReference>
<dbReference type="Gene3D" id="1.10.10.60">
    <property type="entry name" value="Homeodomain-like"/>
    <property type="match status" value="1"/>
</dbReference>
<gene>
    <name evidence="5" type="ORF">DI563_06745</name>
</gene>
<organism evidence="5 6">
    <name type="scientific">Variovorax paradoxus</name>
    <dbReference type="NCBI Taxonomy" id="34073"/>
    <lineage>
        <taxon>Bacteria</taxon>
        <taxon>Pseudomonadati</taxon>
        <taxon>Pseudomonadota</taxon>
        <taxon>Betaproteobacteria</taxon>
        <taxon>Burkholderiales</taxon>
        <taxon>Comamonadaceae</taxon>
        <taxon>Variovorax</taxon>
    </lineage>
</organism>
<proteinExistence type="predicted"/>
<dbReference type="InterPro" id="IPR009057">
    <property type="entry name" value="Homeodomain-like_sf"/>
</dbReference>
<dbReference type="EMBL" id="QFPP01000048">
    <property type="protein sequence ID" value="PZQ76589.1"/>
    <property type="molecule type" value="Genomic_DNA"/>
</dbReference>
<evidence type="ECO:0000313" key="6">
    <source>
        <dbReference type="Proteomes" id="UP000249135"/>
    </source>
</evidence>
<dbReference type="InterPro" id="IPR050204">
    <property type="entry name" value="AraC_XylS_family_regulators"/>
</dbReference>
<name>A0A2W5QJN0_VARPD</name>
<dbReference type="GO" id="GO:0043565">
    <property type="term" value="F:sequence-specific DNA binding"/>
    <property type="evidence" value="ECO:0007669"/>
    <property type="project" value="InterPro"/>
</dbReference>
<reference evidence="5 6" key="1">
    <citation type="submission" date="2017-08" db="EMBL/GenBank/DDBJ databases">
        <title>Infants hospitalized years apart are colonized by the same room-sourced microbial strains.</title>
        <authorList>
            <person name="Brooks B."/>
            <person name="Olm M.R."/>
            <person name="Firek B.A."/>
            <person name="Baker R."/>
            <person name="Thomas B.C."/>
            <person name="Morowitz M.J."/>
            <person name="Banfield J.F."/>
        </authorList>
    </citation>
    <scope>NUCLEOTIDE SEQUENCE [LARGE SCALE GENOMIC DNA]</scope>
    <source>
        <strain evidence="5">S2_005_003_R2_41</strain>
    </source>
</reference>
<feature type="domain" description="HTH araC/xylS-type" evidence="4">
    <location>
        <begin position="211"/>
        <end position="310"/>
    </location>
</feature>
<dbReference type="PRINTS" id="PR00032">
    <property type="entry name" value="HTHARAC"/>
</dbReference>
<keyword evidence="3" id="KW-0804">Transcription</keyword>
<evidence type="ECO:0000256" key="2">
    <source>
        <dbReference type="ARBA" id="ARBA00023125"/>
    </source>
</evidence>
<accession>A0A2W5QJN0</accession>
<dbReference type="InterPro" id="IPR020449">
    <property type="entry name" value="Tscrpt_reg_AraC-type_HTH"/>
</dbReference>
<sequence length="317" mass="35716">MQNWTTDAVTAREQFSYWRDVLCEAFVSLNPVRMGSRSGFHGSVRSRALGATTQTVICASPQQTNRRLEEIRRNPVEFCFANFQQQGTCLVRQDGRETLVQPNDFYVVDTTRPYFLEYGSSWRVLSFRVPRHQLSRRLGELRHATARRITGASGLGLVATQFAHSLETLDETVALDAQEGLSHALADVLAAALGANHAEHDPASLRSAARQAIERYIDEHLADPSLSPEGIAARFRMSRRYVYSLFEAQPQSVGGVIRARRLERCARELLLSERPSVFDIALKWGFNDPAHFSRLFKRQYGVSPRLYARSASHPAHA</sequence>
<dbReference type="Pfam" id="PF12833">
    <property type="entry name" value="HTH_18"/>
    <property type="match status" value="1"/>
</dbReference>
<protein>
    <submittedName>
        <fullName evidence="5">AraC family transcriptional regulator</fullName>
    </submittedName>
</protein>
<dbReference type="PANTHER" id="PTHR46796:SF6">
    <property type="entry name" value="ARAC SUBFAMILY"/>
    <property type="match status" value="1"/>
</dbReference>
<dbReference type="SUPFAM" id="SSF46689">
    <property type="entry name" value="Homeodomain-like"/>
    <property type="match status" value="1"/>
</dbReference>
<keyword evidence="2" id="KW-0238">DNA-binding</keyword>
<evidence type="ECO:0000256" key="3">
    <source>
        <dbReference type="ARBA" id="ARBA00023163"/>
    </source>
</evidence>
<dbReference type="PROSITE" id="PS01124">
    <property type="entry name" value="HTH_ARAC_FAMILY_2"/>
    <property type="match status" value="1"/>
</dbReference>
<evidence type="ECO:0000313" key="5">
    <source>
        <dbReference type="EMBL" id="PZQ76589.1"/>
    </source>
</evidence>
<dbReference type="PANTHER" id="PTHR46796">
    <property type="entry name" value="HTH-TYPE TRANSCRIPTIONAL ACTIVATOR RHAS-RELATED"/>
    <property type="match status" value="1"/>
</dbReference>
<dbReference type="Proteomes" id="UP000249135">
    <property type="component" value="Unassembled WGS sequence"/>
</dbReference>